<name>A0AAV1ANH3_VICFA</name>
<protein>
    <submittedName>
        <fullName evidence="3">Uncharacterized protein</fullName>
    </submittedName>
</protein>
<gene>
    <name evidence="3" type="ORF">VFH_IV240480</name>
</gene>
<feature type="signal peptide" evidence="2">
    <location>
        <begin position="1"/>
        <end position="18"/>
    </location>
</feature>
<keyword evidence="2" id="KW-0732">Signal</keyword>
<evidence type="ECO:0000256" key="2">
    <source>
        <dbReference type="SAM" id="SignalP"/>
    </source>
</evidence>
<dbReference type="EMBL" id="OX451739">
    <property type="protein sequence ID" value="CAI8611659.1"/>
    <property type="molecule type" value="Genomic_DNA"/>
</dbReference>
<feature type="chain" id="PRO_5043830229" evidence="2">
    <location>
        <begin position="19"/>
        <end position="129"/>
    </location>
</feature>
<dbReference type="AlphaFoldDB" id="A0AAV1ANH3"/>
<dbReference type="Proteomes" id="UP001157006">
    <property type="component" value="Chromosome 4"/>
</dbReference>
<proteinExistence type="predicted"/>
<dbReference type="PANTHER" id="PTHR34947:SF4">
    <property type="entry name" value="TRANSMEMBRANE PROTEIN"/>
    <property type="match status" value="1"/>
</dbReference>
<evidence type="ECO:0000313" key="3">
    <source>
        <dbReference type="EMBL" id="CAI8611659.1"/>
    </source>
</evidence>
<feature type="compositionally biased region" description="Acidic residues" evidence="1">
    <location>
        <begin position="61"/>
        <end position="95"/>
    </location>
</feature>
<feature type="region of interest" description="Disordered" evidence="1">
    <location>
        <begin position="56"/>
        <end position="100"/>
    </location>
</feature>
<reference evidence="3 4" key="1">
    <citation type="submission" date="2023-01" db="EMBL/GenBank/DDBJ databases">
        <authorList>
            <person name="Kreplak J."/>
        </authorList>
    </citation>
    <scope>NUCLEOTIDE SEQUENCE [LARGE SCALE GENOMIC DNA]</scope>
</reference>
<sequence length="129" mass="15189">MFLICNLILAFLANTTSSSSDYFDYFQSQFSNDFVVDIEDEHNKLQVKKKQEEFYEQLVSSEEEGSSENEAAIDEEEEESSENEAAIEEEEEEELRDINTDELNRKFEEFIRKMKKEIMIEPKTHPIAI</sequence>
<keyword evidence="4" id="KW-1185">Reference proteome</keyword>
<evidence type="ECO:0000313" key="4">
    <source>
        <dbReference type="Proteomes" id="UP001157006"/>
    </source>
</evidence>
<evidence type="ECO:0000256" key="1">
    <source>
        <dbReference type="SAM" id="MobiDB-lite"/>
    </source>
</evidence>
<accession>A0AAV1ANH3</accession>
<dbReference type="PANTHER" id="PTHR34947">
    <property type="entry name" value="TRANSMEMBRANE PROTEIN"/>
    <property type="match status" value="1"/>
</dbReference>
<organism evidence="3 4">
    <name type="scientific">Vicia faba</name>
    <name type="common">Broad bean</name>
    <name type="synonym">Faba vulgaris</name>
    <dbReference type="NCBI Taxonomy" id="3906"/>
    <lineage>
        <taxon>Eukaryota</taxon>
        <taxon>Viridiplantae</taxon>
        <taxon>Streptophyta</taxon>
        <taxon>Embryophyta</taxon>
        <taxon>Tracheophyta</taxon>
        <taxon>Spermatophyta</taxon>
        <taxon>Magnoliopsida</taxon>
        <taxon>eudicotyledons</taxon>
        <taxon>Gunneridae</taxon>
        <taxon>Pentapetalae</taxon>
        <taxon>rosids</taxon>
        <taxon>fabids</taxon>
        <taxon>Fabales</taxon>
        <taxon>Fabaceae</taxon>
        <taxon>Papilionoideae</taxon>
        <taxon>50 kb inversion clade</taxon>
        <taxon>NPAAA clade</taxon>
        <taxon>Hologalegina</taxon>
        <taxon>IRL clade</taxon>
        <taxon>Fabeae</taxon>
        <taxon>Vicia</taxon>
    </lineage>
</organism>